<dbReference type="KEGG" id="cser:CCO03_00435"/>
<dbReference type="AlphaFoldDB" id="A0A1Y0EIV5"/>
<evidence type="ECO:0000256" key="1">
    <source>
        <dbReference type="SAM" id="MobiDB-lite"/>
    </source>
</evidence>
<feature type="region of interest" description="Disordered" evidence="1">
    <location>
        <begin position="83"/>
        <end position="119"/>
    </location>
</feature>
<evidence type="ECO:0000313" key="3">
    <source>
        <dbReference type="Proteomes" id="UP000196138"/>
    </source>
</evidence>
<feature type="compositionally biased region" description="Low complexity" evidence="1">
    <location>
        <begin position="83"/>
        <end position="92"/>
    </location>
</feature>
<sequence>MPSRVRAIAEIGRLLGDPTAAEADQRAALELLVQDHADLDAVEAWSALWALAQLPVPALVQSTAPLPVAAPGPRPIPALAREAAVAPDASATAPPPPVGGPATLSARGPDSAGSTAESAPDLAALARDALLACGPQLMHSSEAAQQFLDVYQRWFGRSVRCGGHAAQPAFRRIERLALDDAELAARLAGFR</sequence>
<protein>
    <submittedName>
        <fullName evidence="2">Uncharacterized protein</fullName>
    </submittedName>
</protein>
<name>A0A1Y0EIV5_9BURK</name>
<gene>
    <name evidence="2" type="ORF">CCO03_00435</name>
</gene>
<organism evidence="2 3">
    <name type="scientific">Comamonas serinivorans</name>
    <dbReference type="NCBI Taxonomy" id="1082851"/>
    <lineage>
        <taxon>Bacteria</taxon>
        <taxon>Pseudomonadati</taxon>
        <taxon>Pseudomonadota</taxon>
        <taxon>Betaproteobacteria</taxon>
        <taxon>Burkholderiales</taxon>
        <taxon>Comamonadaceae</taxon>
        <taxon>Comamonas</taxon>
    </lineage>
</organism>
<proteinExistence type="predicted"/>
<reference evidence="2 3" key="1">
    <citation type="submission" date="2017-05" db="EMBL/GenBank/DDBJ databases">
        <authorList>
            <person name="Song R."/>
            <person name="Chenine A.L."/>
            <person name="Ruprecht R.M."/>
        </authorList>
    </citation>
    <scope>NUCLEOTIDE SEQUENCE [LARGE SCALE GENOMIC DNA]</scope>
    <source>
        <strain evidence="2 3">DSM 26136</strain>
    </source>
</reference>
<evidence type="ECO:0000313" key="2">
    <source>
        <dbReference type="EMBL" id="ARU03358.1"/>
    </source>
</evidence>
<dbReference type="EMBL" id="CP021455">
    <property type="protein sequence ID" value="ARU03358.1"/>
    <property type="molecule type" value="Genomic_DNA"/>
</dbReference>
<keyword evidence="3" id="KW-1185">Reference proteome</keyword>
<accession>A0A1Y0EIV5</accession>
<dbReference type="Proteomes" id="UP000196138">
    <property type="component" value="Chromosome"/>
</dbReference>